<dbReference type="InterPro" id="IPR002645">
    <property type="entry name" value="STAS_dom"/>
</dbReference>
<dbReference type="Pfam" id="PF01740">
    <property type="entry name" value="STAS"/>
    <property type="match status" value="1"/>
</dbReference>
<dbReference type="PANTHER" id="PTHR33495:SF6">
    <property type="entry name" value="ANTI-SIGMA FACTOR ANTAGONIST"/>
    <property type="match status" value="1"/>
</dbReference>
<dbReference type="GO" id="GO:0043856">
    <property type="term" value="F:anti-sigma factor antagonist activity"/>
    <property type="evidence" value="ECO:0007669"/>
    <property type="project" value="TreeGrafter"/>
</dbReference>
<dbReference type="RefSeq" id="WP_220198188.1">
    <property type="nucleotide sequence ID" value="NZ_BNJF01000004.1"/>
</dbReference>
<organism evidence="2 3">
    <name type="scientific">Ktedonospora formicarum</name>
    <dbReference type="NCBI Taxonomy" id="2778364"/>
    <lineage>
        <taxon>Bacteria</taxon>
        <taxon>Bacillati</taxon>
        <taxon>Chloroflexota</taxon>
        <taxon>Ktedonobacteria</taxon>
        <taxon>Ktedonobacterales</taxon>
        <taxon>Ktedonobacteraceae</taxon>
        <taxon>Ktedonospora</taxon>
    </lineage>
</organism>
<evidence type="ECO:0000259" key="1">
    <source>
        <dbReference type="PROSITE" id="PS50801"/>
    </source>
</evidence>
<evidence type="ECO:0000313" key="2">
    <source>
        <dbReference type="EMBL" id="GHO49074.1"/>
    </source>
</evidence>
<protein>
    <recommendedName>
        <fullName evidence="1">STAS domain-containing protein</fullName>
    </recommendedName>
</protein>
<sequence length="120" mass="13300">MPQAKVVMNVRLVSPTTSVIDIQGEVTAFAEQVMMQACAEASTPTTRTIILNFSELEYMNSGGIGLVVTLLIRVNRQKQRLLSYGLNEHYRHIFALTRISDAIRIFDEESQALAAAQEAS</sequence>
<accession>A0A8J3ICY6</accession>
<dbReference type="CDD" id="cd07043">
    <property type="entry name" value="STAS_anti-anti-sigma_factors"/>
    <property type="match status" value="1"/>
</dbReference>
<dbReference type="PANTHER" id="PTHR33495">
    <property type="entry name" value="ANTI-SIGMA FACTOR ANTAGONIST TM_1081-RELATED-RELATED"/>
    <property type="match status" value="1"/>
</dbReference>
<keyword evidence="3" id="KW-1185">Reference proteome</keyword>
<feature type="domain" description="STAS" evidence="1">
    <location>
        <begin position="19"/>
        <end position="116"/>
    </location>
</feature>
<dbReference type="EMBL" id="BNJF01000004">
    <property type="protein sequence ID" value="GHO49074.1"/>
    <property type="molecule type" value="Genomic_DNA"/>
</dbReference>
<dbReference type="SUPFAM" id="SSF52091">
    <property type="entry name" value="SpoIIaa-like"/>
    <property type="match status" value="1"/>
</dbReference>
<reference evidence="2" key="1">
    <citation type="submission" date="2020-10" db="EMBL/GenBank/DDBJ databases">
        <title>Taxonomic study of unclassified bacteria belonging to the class Ktedonobacteria.</title>
        <authorList>
            <person name="Yabe S."/>
            <person name="Wang C.M."/>
            <person name="Zheng Y."/>
            <person name="Sakai Y."/>
            <person name="Cavaletti L."/>
            <person name="Monciardini P."/>
            <person name="Donadio S."/>
        </authorList>
    </citation>
    <scope>NUCLEOTIDE SEQUENCE</scope>
    <source>
        <strain evidence="2">SOSP1-1</strain>
    </source>
</reference>
<dbReference type="PROSITE" id="PS50801">
    <property type="entry name" value="STAS"/>
    <property type="match status" value="1"/>
</dbReference>
<proteinExistence type="predicted"/>
<dbReference type="Proteomes" id="UP000612362">
    <property type="component" value="Unassembled WGS sequence"/>
</dbReference>
<dbReference type="AlphaFoldDB" id="A0A8J3ICY6"/>
<dbReference type="Gene3D" id="3.30.750.24">
    <property type="entry name" value="STAS domain"/>
    <property type="match status" value="1"/>
</dbReference>
<dbReference type="InterPro" id="IPR036513">
    <property type="entry name" value="STAS_dom_sf"/>
</dbReference>
<gene>
    <name evidence="2" type="ORF">KSX_72370</name>
</gene>
<name>A0A8J3ICY6_9CHLR</name>
<evidence type="ECO:0000313" key="3">
    <source>
        <dbReference type="Proteomes" id="UP000612362"/>
    </source>
</evidence>
<comment type="caution">
    <text evidence="2">The sequence shown here is derived from an EMBL/GenBank/DDBJ whole genome shotgun (WGS) entry which is preliminary data.</text>
</comment>